<comment type="function">
    <text evidence="13">Catalyzes the transfer of a farnesyl moiety from farnesyl diphosphate to a cysteine at the fourth position from the C-terminus of several proteins. The beta subunit is responsible for peptide-binding.</text>
</comment>
<keyword evidence="5 13" id="KW-0637">Prenyltransferase</keyword>
<dbReference type="EMBL" id="KV442021">
    <property type="protein sequence ID" value="OAQ33271.1"/>
    <property type="molecule type" value="Genomic_DNA"/>
</dbReference>
<dbReference type="GO" id="GO:0008270">
    <property type="term" value="F:zinc ion binding"/>
    <property type="evidence" value="ECO:0007669"/>
    <property type="project" value="UniProtKB-UniRule"/>
</dbReference>
<evidence type="ECO:0000313" key="15">
    <source>
        <dbReference type="EMBL" id="OAQ33271.1"/>
    </source>
</evidence>
<dbReference type="FunFam" id="1.50.10.20:FF:000007">
    <property type="entry name" value="Protein farnesyltransferase subunit beta"/>
    <property type="match status" value="1"/>
</dbReference>
<keyword evidence="8" id="KW-0677">Repeat</keyword>
<dbReference type="SUPFAM" id="SSF48239">
    <property type="entry name" value="Terpenoid cyclases/Protein prenyltransferases"/>
    <property type="match status" value="1"/>
</dbReference>
<dbReference type="Gene3D" id="1.50.10.20">
    <property type="match status" value="1"/>
</dbReference>
<feature type="domain" description="Prenyltransferase alpha-alpha toroid" evidence="14">
    <location>
        <begin position="57"/>
        <end position="405"/>
    </location>
</feature>
<comment type="cofactor">
    <cofactor evidence="13">
        <name>Zn(2+)</name>
        <dbReference type="ChEBI" id="CHEBI:29105"/>
    </cofactor>
    <text evidence="13">Binds 1 zinc ion per subunit.</text>
</comment>
<keyword evidence="16" id="KW-1185">Reference proteome</keyword>
<proteinExistence type="inferred from homology"/>
<comment type="function">
    <text evidence="11">Essential subunit of the farnesyltransferase complex. Catalyzes the transfer of a farnesyl moiety from farnesyl diphosphate to a cysteine at the fourth position from the C-terminus of several proteins having the C-terminal sequence Cys-aliphatic-aliphatic-X.</text>
</comment>
<dbReference type="PANTHER" id="PTHR11774">
    <property type="entry name" value="GERANYLGERANYL TRANSFERASE TYPE BETA SUBUNIT"/>
    <property type="match status" value="1"/>
</dbReference>
<comment type="subunit">
    <text evidence="12">Heterodimer of FNTA and FNTB.</text>
</comment>
<reference evidence="15 16" key="1">
    <citation type="submission" date="2016-05" db="EMBL/GenBank/DDBJ databases">
        <title>Genome sequencing reveals origins of a unique bacterial endosymbiosis in the earliest lineages of terrestrial Fungi.</title>
        <authorList>
            <consortium name="DOE Joint Genome Institute"/>
            <person name="Uehling J."/>
            <person name="Gryganskyi A."/>
            <person name="Hameed K."/>
            <person name="Tschaplinski T."/>
            <person name="Misztal P."/>
            <person name="Wu S."/>
            <person name="Desiro A."/>
            <person name="Vande Pol N."/>
            <person name="Du Z.-Y."/>
            <person name="Zienkiewicz A."/>
            <person name="Zienkiewicz K."/>
            <person name="Morin E."/>
            <person name="Tisserant E."/>
            <person name="Splivallo R."/>
            <person name="Hainaut M."/>
            <person name="Henrissat B."/>
            <person name="Ohm R."/>
            <person name="Kuo A."/>
            <person name="Yan J."/>
            <person name="Lipzen A."/>
            <person name="Nolan M."/>
            <person name="Labutti K."/>
            <person name="Barry K."/>
            <person name="Goldstein A."/>
            <person name="Labbe J."/>
            <person name="Schadt C."/>
            <person name="Tuskan G."/>
            <person name="Grigoriev I."/>
            <person name="Martin F."/>
            <person name="Vilgalys R."/>
            <person name="Bonito G."/>
        </authorList>
    </citation>
    <scope>NUCLEOTIDE SEQUENCE [LARGE SCALE GENOMIC DNA]</scope>
    <source>
        <strain evidence="15 16">AG-77</strain>
    </source>
</reference>
<sequence length="436" mass="48344">MGVLNREEDLQTYGYNDDGVETDSSEVQLETEESIRRIFFPYTQESPMPLPIASLELRKLRHVKYVLGALDRLASHWTALDASKPWLCYWILHALDLLGYRIPERLALRAISTMQHIQSPTGGFGGGPGQEAHLATTYAAVNTLAIIGTKEAYDVINRETLKDFLMSVKQKDGSFTMTVGGEVDVRGSYCAMSAATITNIVTPELTANAAEFIARCQTYEGGIGGFPGVEAHAGYTFCGLAALELLGRTDILNLDMFTKWSSSRQMSMEGGFQGRTNKLVDGCYAFWTGGIFPILGKMLETAGQDQEALDFVYDRDGLQEYLLAACQSKTGGLRDKPSKSVDYYHTCYCLSGLSLSQHQMSFRHELKDIAPGGLSALLWSENYEKMRVVGSPSNVLETTHPVLNIRMDKVRKAFLHYYGKAAEDVIEEVDIEIIRS</sequence>
<evidence type="ECO:0000256" key="3">
    <source>
        <dbReference type="ARBA" id="ARBA00015798"/>
    </source>
</evidence>
<dbReference type="GO" id="GO:0005965">
    <property type="term" value="C:protein farnesyltransferase complex"/>
    <property type="evidence" value="ECO:0007669"/>
    <property type="project" value="UniProtKB-UniRule"/>
</dbReference>
<evidence type="ECO:0000256" key="7">
    <source>
        <dbReference type="ARBA" id="ARBA00022723"/>
    </source>
</evidence>
<dbReference type="AlphaFoldDB" id="A0A197K9B1"/>
<dbReference type="Proteomes" id="UP000078512">
    <property type="component" value="Unassembled WGS sequence"/>
</dbReference>
<evidence type="ECO:0000313" key="16">
    <source>
        <dbReference type="Proteomes" id="UP000078512"/>
    </source>
</evidence>
<dbReference type="InterPro" id="IPR026872">
    <property type="entry name" value="FTB"/>
</dbReference>
<dbReference type="GO" id="GO:0006629">
    <property type="term" value="P:lipid metabolic process"/>
    <property type="evidence" value="ECO:0007669"/>
    <property type="project" value="UniProtKB-KW"/>
</dbReference>
<evidence type="ECO:0000256" key="4">
    <source>
        <dbReference type="ARBA" id="ARBA00022553"/>
    </source>
</evidence>
<evidence type="ECO:0000256" key="8">
    <source>
        <dbReference type="ARBA" id="ARBA00022737"/>
    </source>
</evidence>
<evidence type="ECO:0000256" key="5">
    <source>
        <dbReference type="ARBA" id="ARBA00022602"/>
    </source>
</evidence>
<evidence type="ECO:0000256" key="9">
    <source>
        <dbReference type="ARBA" id="ARBA00022833"/>
    </source>
</evidence>
<dbReference type="GO" id="GO:0004660">
    <property type="term" value="F:protein farnesyltransferase activity"/>
    <property type="evidence" value="ECO:0007669"/>
    <property type="project" value="UniProtKB-UniRule"/>
</dbReference>
<dbReference type="GO" id="GO:0097354">
    <property type="term" value="P:prenylation"/>
    <property type="evidence" value="ECO:0007669"/>
    <property type="project" value="UniProtKB-UniRule"/>
</dbReference>
<protein>
    <recommendedName>
        <fullName evidence="3 13">Protein farnesyltransferase subunit beta</fullName>
        <shortName evidence="13">FTase-beta</shortName>
        <ecNumber evidence="2 13">2.5.1.58</ecNumber>
    </recommendedName>
</protein>
<evidence type="ECO:0000259" key="14">
    <source>
        <dbReference type="Pfam" id="PF00432"/>
    </source>
</evidence>
<evidence type="ECO:0000256" key="11">
    <source>
        <dbReference type="ARBA" id="ARBA00055850"/>
    </source>
</evidence>
<evidence type="ECO:0000256" key="2">
    <source>
        <dbReference type="ARBA" id="ARBA00012702"/>
    </source>
</evidence>
<evidence type="ECO:0000256" key="12">
    <source>
        <dbReference type="ARBA" id="ARBA00064192"/>
    </source>
</evidence>
<dbReference type="CDD" id="cd02893">
    <property type="entry name" value="FTase"/>
    <property type="match status" value="1"/>
</dbReference>
<dbReference type="InterPro" id="IPR001330">
    <property type="entry name" value="Prenyltrans"/>
</dbReference>
<evidence type="ECO:0000256" key="10">
    <source>
        <dbReference type="ARBA" id="ARBA00023098"/>
    </source>
</evidence>
<keyword evidence="6 13" id="KW-0808">Transferase</keyword>
<comment type="similarity">
    <text evidence="1 13">Belongs to the protein prenyltransferase subunit beta family.</text>
</comment>
<dbReference type="InterPro" id="IPR008930">
    <property type="entry name" value="Terpenoid_cyclase/PrenylTrfase"/>
</dbReference>
<dbReference type="Pfam" id="PF00432">
    <property type="entry name" value="Prenyltrans"/>
    <property type="match status" value="1"/>
</dbReference>
<comment type="catalytic activity">
    <reaction evidence="13">
        <text>L-cysteinyl-[protein] + (2E,6E)-farnesyl diphosphate = S-(2E,6E)-farnesyl-L-cysteinyl-[protein] + diphosphate</text>
        <dbReference type="Rhea" id="RHEA:13345"/>
        <dbReference type="Rhea" id="RHEA-COMP:10131"/>
        <dbReference type="Rhea" id="RHEA-COMP:11535"/>
        <dbReference type="ChEBI" id="CHEBI:29950"/>
        <dbReference type="ChEBI" id="CHEBI:33019"/>
        <dbReference type="ChEBI" id="CHEBI:86019"/>
        <dbReference type="ChEBI" id="CHEBI:175763"/>
    </reaction>
</comment>
<evidence type="ECO:0000256" key="13">
    <source>
        <dbReference type="RuleBase" id="RU365056"/>
    </source>
</evidence>
<evidence type="ECO:0000256" key="1">
    <source>
        <dbReference type="ARBA" id="ARBA00010497"/>
    </source>
</evidence>
<keyword evidence="9 13" id="KW-0862">Zinc</keyword>
<name>A0A197K9B1_9FUNG</name>
<keyword evidence="10" id="KW-0443">Lipid metabolism</keyword>
<dbReference type="PANTHER" id="PTHR11774:SF6">
    <property type="entry name" value="PROTEIN FARNESYLTRANSFERASE SUBUNIT BETA"/>
    <property type="match status" value="1"/>
</dbReference>
<keyword evidence="4" id="KW-0597">Phosphoprotein</keyword>
<gene>
    <name evidence="15" type="ORF">K457DRAFT_15307</name>
</gene>
<keyword evidence="7 13" id="KW-0479">Metal-binding</keyword>
<organism evidence="15 16">
    <name type="scientific">Linnemannia elongata AG-77</name>
    <dbReference type="NCBI Taxonomy" id="1314771"/>
    <lineage>
        <taxon>Eukaryota</taxon>
        <taxon>Fungi</taxon>
        <taxon>Fungi incertae sedis</taxon>
        <taxon>Mucoromycota</taxon>
        <taxon>Mortierellomycotina</taxon>
        <taxon>Mortierellomycetes</taxon>
        <taxon>Mortierellales</taxon>
        <taxon>Mortierellaceae</taxon>
        <taxon>Linnemannia</taxon>
    </lineage>
</organism>
<accession>A0A197K9B1</accession>
<dbReference type="InterPro" id="IPR045089">
    <property type="entry name" value="PGGT1B-like"/>
</dbReference>
<dbReference type="OrthoDB" id="10261146at2759"/>
<evidence type="ECO:0000256" key="6">
    <source>
        <dbReference type="ARBA" id="ARBA00022679"/>
    </source>
</evidence>
<dbReference type="STRING" id="1314771.A0A197K9B1"/>
<dbReference type="EC" id="2.5.1.58" evidence="2 13"/>
<comment type="subunit">
    <text evidence="13">Heterodimer of an alpha and a beta subunit.</text>
</comment>